<evidence type="ECO:0000313" key="9">
    <source>
        <dbReference type="Proteomes" id="UP000034736"/>
    </source>
</evidence>
<organism evidence="8 9">
    <name type="scientific">Candidatus Giovannonibacteria bacterium GW2011_GWA2_44_13b</name>
    <dbReference type="NCBI Taxonomy" id="1618647"/>
    <lineage>
        <taxon>Bacteria</taxon>
        <taxon>Candidatus Giovannoniibacteriota</taxon>
    </lineage>
</organism>
<reference evidence="8 9" key="1">
    <citation type="journal article" date="2015" name="Nature">
        <title>rRNA introns, odd ribosomes, and small enigmatic genomes across a large radiation of phyla.</title>
        <authorList>
            <person name="Brown C.T."/>
            <person name="Hug L.A."/>
            <person name="Thomas B.C."/>
            <person name="Sharon I."/>
            <person name="Castelle C.J."/>
            <person name="Singh A."/>
            <person name="Wilkins M.J."/>
            <person name="Williams K.H."/>
            <person name="Banfield J.F."/>
        </authorList>
    </citation>
    <scope>NUCLEOTIDE SEQUENCE [LARGE SCALE GENOMIC DNA]</scope>
</reference>
<evidence type="ECO:0000256" key="1">
    <source>
        <dbReference type="ARBA" id="ARBA00005791"/>
    </source>
</evidence>
<dbReference type="PANTHER" id="PTHR13887">
    <property type="entry name" value="GLUTATHIONE S-TRANSFERASE KAPPA"/>
    <property type="match status" value="1"/>
</dbReference>
<evidence type="ECO:0000256" key="5">
    <source>
        <dbReference type="ARBA" id="ARBA00023284"/>
    </source>
</evidence>
<dbReference type="Pfam" id="PF13462">
    <property type="entry name" value="Thioredoxin_4"/>
    <property type="match status" value="1"/>
</dbReference>
<keyword evidence="6" id="KW-0812">Transmembrane</keyword>
<dbReference type="EMBL" id="LCHU01000028">
    <property type="protein sequence ID" value="KKT39747.1"/>
    <property type="molecule type" value="Genomic_DNA"/>
</dbReference>
<feature type="domain" description="Thioredoxin" evidence="7">
    <location>
        <begin position="40"/>
        <end position="240"/>
    </location>
</feature>
<dbReference type="PANTHER" id="PTHR13887:SF14">
    <property type="entry name" value="DISULFIDE BOND FORMATION PROTEIN D"/>
    <property type="match status" value="1"/>
</dbReference>
<keyword evidence="6" id="KW-0472">Membrane</keyword>
<accession>A0A0G1J6S7</accession>
<keyword evidence="3" id="KW-0560">Oxidoreductase</keyword>
<keyword evidence="2" id="KW-0732">Signal</keyword>
<dbReference type="SUPFAM" id="SSF52833">
    <property type="entry name" value="Thioredoxin-like"/>
    <property type="match status" value="1"/>
</dbReference>
<evidence type="ECO:0000256" key="2">
    <source>
        <dbReference type="ARBA" id="ARBA00022729"/>
    </source>
</evidence>
<dbReference type="InterPro" id="IPR036249">
    <property type="entry name" value="Thioredoxin-like_sf"/>
</dbReference>
<dbReference type="STRING" id="1618647.UW30_C0028G0003"/>
<keyword evidence="5" id="KW-0676">Redox-active center</keyword>
<evidence type="ECO:0000313" key="8">
    <source>
        <dbReference type="EMBL" id="KKT39747.1"/>
    </source>
</evidence>
<evidence type="ECO:0000256" key="3">
    <source>
        <dbReference type="ARBA" id="ARBA00023002"/>
    </source>
</evidence>
<keyword evidence="4" id="KW-1015">Disulfide bond</keyword>
<dbReference type="PROSITE" id="PS51352">
    <property type="entry name" value="THIOREDOXIN_2"/>
    <property type="match status" value="1"/>
</dbReference>
<comment type="caution">
    <text evidence="8">The sequence shown here is derived from an EMBL/GenBank/DDBJ whole genome shotgun (WGS) entry which is preliminary data.</text>
</comment>
<keyword evidence="6" id="KW-1133">Transmembrane helix</keyword>
<dbReference type="GO" id="GO:0016491">
    <property type="term" value="F:oxidoreductase activity"/>
    <property type="evidence" value="ECO:0007669"/>
    <property type="project" value="UniProtKB-KW"/>
</dbReference>
<evidence type="ECO:0000259" key="7">
    <source>
        <dbReference type="PROSITE" id="PS51352"/>
    </source>
</evidence>
<sequence length="241" mass="25983">MENETQSPESNSPKSSDKMMVPAAIVVAGLIIGGAIVYMNSSGTGSPAVNNPGNNNAPIVNTSETLKIQKDDFVLGSPTAKVIFIEYGDFQCPFCGRFATQVKPQIADQYVKSGKVAFVWRDFAFLGEESFRASEAARCAGEQGKFWDFHDYLFSHQQGENQGAFSDANLKKFAGAVKLDQFKFNSCFDSGKYRKAVEDITAEGRAVGVTGTPASFVNGKLVGGAQPFAQFQAEIESALKK</sequence>
<protein>
    <submittedName>
        <fullName evidence="8">DsbA oxidoreductase</fullName>
    </submittedName>
</protein>
<name>A0A0G1J6S7_9BACT</name>
<dbReference type="AlphaFoldDB" id="A0A0G1J6S7"/>
<dbReference type="Gene3D" id="3.40.30.10">
    <property type="entry name" value="Glutaredoxin"/>
    <property type="match status" value="1"/>
</dbReference>
<comment type="similarity">
    <text evidence="1">Belongs to the thioredoxin family. DsbA subfamily.</text>
</comment>
<dbReference type="InterPro" id="IPR013766">
    <property type="entry name" value="Thioredoxin_domain"/>
</dbReference>
<gene>
    <name evidence="8" type="ORF">UW30_C0028G0003</name>
</gene>
<dbReference type="Proteomes" id="UP000034736">
    <property type="component" value="Unassembled WGS sequence"/>
</dbReference>
<proteinExistence type="inferred from homology"/>
<evidence type="ECO:0000256" key="4">
    <source>
        <dbReference type="ARBA" id="ARBA00023157"/>
    </source>
</evidence>
<dbReference type="InterPro" id="IPR012336">
    <property type="entry name" value="Thioredoxin-like_fold"/>
</dbReference>
<feature type="transmembrane region" description="Helical" evidence="6">
    <location>
        <begin position="20"/>
        <end position="39"/>
    </location>
</feature>
<evidence type="ECO:0000256" key="6">
    <source>
        <dbReference type="SAM" id="Phobius"/>
    </source>
</evidence>